<dbReference type="Proteomes" id="UP000306319">
    <property type="component" value="Unassembled WGS sequence"/>
</dbReference>
<keyword evidence="2" id="KW-1185">Reference proteome</keyword>
<comment type="caution">
    <text evidence="1">The sequence shown here is derived from an EMBL/GenBank/DDBJ whole genome shotgun (WGS) entry which is preliminary data.</text>
</comment>
<name>A0AC61REZ3_9BACT</name>
<evidence type="ECO:0000313" key="1">
    <source>
        <dbReference type="EMBL" id="TGY78347.1"/>
    </source>
</evidence>
<protein>
    <submittedName>
        <fullName evidence="1">Response regulator transcription factor</fullName>
    </submittedName>
</protein>
<dbReference type="EMBL" id="SRYB01000014">
    <property type="protein sequence ID" value="TGY78347.1"/>
    <property type="molecule type" value="Genomic_DNA"/>
</dbReference>
<reference evidence="1" key="1">
    <citation type="submission" date="2019-04" db="EMBL/GenBank/DDBJ databases">
        <title>Microbes associate with the intestines of laboratory mice.</title>
        <authorList>
            <person name="Navarre W."/>
            <person name="Wong E."/>
            <person name="Huang K."/>
            <person name="Tropini C."/>
            <person name="Ng K."/>
            <person name="Yu B."/>
        </authorList>
    </citation>
    <scope>NUCLEOTIDE SEQUENCE</scope>
    <source>
        <strain evidence="1">NM04_E33</strain>
    </source>
</reference>
<organism evidence="1 2">
    <name type="scientific">Lepagella muris</name>
    <dbReference type="NCBI Taxonomy" id="3032870"/>
    <lineage>
        <taxon>Bacteria</taxon>
        <taxon>Pseudomonadati</taxon>
        <taxon>Bacteroidota</taxon>
        <taxon>Bacteroidia</taxon>
        <taxon>Bacteroidales</taxon>
        <taxon>Muribaculaceae</taxon>
        <taxon>Lepagella</taxon>
    </lineage>
</organism>
<accession>A0AC61REZ3</accession>
<evidence type="ECO:0000313" key="2">
    <source>
        <dbReference type="Proteomes" id="UP000306319"/>
    </source>
</evidence>
<sequence>MERTIRCVAIDDEPLALEVIEKFCARIGGIEIKMFADSEKGLACVLEEEPDIVFLDIEMENMSGLEIAVRLPESTCFIFTTAYLNYAMEGFELDAVDYLHKPFAFSRFRTAFSKALRRLGMTENHKISSGHIVVKQEYNNVSIPLQEIIYVEAMEGYVKIFREGGVCTVSRMILKNIGTQLPEKDFIRIHRSYIISRSKVRSFNKREVELKNGQILPIGRQYSGEVADLLSSGNC</sequence>
<gene>
    <name evidence="1" type="ORF">E5331_10725</name>
</gene>
<proteinExistence type="predicted"/>